<dbReference type="PANTHER" id="PTHR31879">
    <property type="entry name" value="DET1- AND DDB1-ASSOCIATED PROTEIN 1"/>
    <property type="match status" value="1"/>
</dbReference>
<evidence type="ECO:0000256" key="1">
    <source>
        <dbReference type="SAM" id="MobiDB-lite"/>
    </source>
</evidence>
<comment type="caution">
    <text evidence="2">The sequence shown here is derived from an EMBL/GenBank/DDBJ whole genome shotgun (WGS) entry which is preliminary data.</text>
</comment>
<name>A0A811MAV4_9POAL</name>
<gene>
    <name evidence="2" type="ORF">NCGR_LOCUS204</name>
</gene>
<dbReference type="EMBL" id="CAJGYO010000001">
    <property type="protein sequence ID" value="CAD6201709.1"/>
    <property type="molecule type" value="Genomic_DNA"/>
</dbReference>
<feature type="region of interest" description="Disordered" evidence="1">
    <location>
        <begin position="72"/>
        <end position="113"/>
    </location>
</feature>
<evidence type="ECO:0000313" key="2">
    <source>
        <dbReference type="EMBL" id="CAD6201709.1"/>
    </source>
</evidence>
<protein>
    <recommendedName>
        <fullName evidence="4">DET1- and DDB1-associated protein 1</fullName>
    </recommendedName>
</protein>
<dbReference type="Proteomes" id="UP000604825">
    <property type="component" value="Unassembled WGS sequence"/>
</dbReference>
<proteinExistence type="predicted"/>
<dbReference type="OrthoDB" id="8598182at2759"/>
<reference evidence="2" key="1">
    <citation type="submission" date="2020-10" db="EMBL/GenBank/DDBJ databases">
        <authorList>
            <person name="Han B."/>
            <person name="Lu T."/>
            <person name="Zhao Q."/>
            <person name="Huang X."/>
            <person name="Zhao Y."/>
        </authorList>
    </citation>
    <scope>NUCLEOTIDE SEQUENCE</scope>
</reference>
<dbReference type="AlphaFoldDB" id="A0A811MAV4"/>
<dbReference type="GO" id="GO:0032436">
    <property type="term" value="P:positive regulation of proteasomal ubiquitin-dependent protein catabolic process"/>
    <property type="evidence" value="ECO:0007669"/>
    <property type="project" value="TreeGrafter"/>
</dbReference>
<sequence length="113" mass="12177">MEEMGASPESGTACREGTNKEDGGRAEMGSPLGAWPSYNPHNFSQLVRADPSAQPSVVITTEARNILLRHFYRKSEEKLRPKRAAPDNLAPENNNKQPRGPVGDVGGQSSTSS</sequence>
<dbReference type="InterPro" id="IPR033575">
    <property type="entry name" value="DDA1-like"/>
</dbReference>
<feature type="region of interest" description="Disordered" evidence="1">
    <location>
        <begin position="1"/>
        <end position="56"/>
    </location>
</feature>
<organism evidence="2 3">
    <name type="scientific">Miscanthus lutarioriparius</name>
    <dbReference type="NCBI Taxonomy" id="422564"/>
    <lineage>
        <taxon>Eukaryota</taxon>
        <taxon>Viridiplantae</taxon>
        <taxon>Streptophyta</taxon>
        <taxon>Embryophyta</taxon>
        <taxon>Tracheophyta</taxon>
        <taxon>Spermatophyta</taxon>
        <taxon>Magnoliopsida</taxon>
        <taxon>Liliopsida</taxon>
        <taxon>Poales</taxon>
        <taxon>Poaceae</taxon>
        <taxon>PACMAD clade</taxon>
        <taxon>Panicoideae</taxon>
        <taxon>Andropogonodae</taxon>
        <taxon>Andropogoneae</taxon>
        <taxon>Saccharinae</taxon>
        <taxon>Miscanthus</taxon>
    </lineage>
</organism>
<dbReference type="GO" id="GO:0080008">
    <property type="term" value="C:Cul4-RING E3 ubiquitin ligase complex"/>
    <property type="evidence" value="ECO:0007669"/>
    <property type="project" value="TreeGrafter"/>
</dbReference>
<evidence type="ECO:0000313" key="3">
    <source>
        <dbReference type="Proteomes" id="UP000604825"/>
    </source>
</evidence>
<evidence type="ECO:0008006" key="4">
    <source>
        <dbReference type="Google" id="ProtNLM"/>
    </source>
</evidence>
<accession>A0A811MAV4</accession>
<keyword evidence="3" id="KW-1185">Reference proteome</keyword>
<dbReference type="PANTHER" id="PTHR31879:SF8">
    <property type="entry name" value="DET1- AND DDB1-ASSOCIATED PROTEIN 1"/>
    <property type="match status" value="1"/>
</dbReference>